<proteinExistence type="predicted"/>
<sequence>MPRLTRNQREQAIGRLHIGQSPLVVANDLNCSIQTHVQLWERYNVRNSSDDRPRSNQPRVTTSRQDRHLLR</sequence>
<reference evidence="2" key="1">
    <citation type="submission" date="2015-07" db="EMBL/GenBank/DDBJ databases">
        <title>MeaNS - Measles Nucleotide Surveillance Program.</title>
        <authorList>
            <person name="Tran T."/>
            <person name="Druce J."/>
        </authorList>
    </citation>
    <scope>NUCLEOTIDE SEQUENCE</scope>
    <source>
        <strain evidence="2">UCB-OBI-ISO-001</strain>
        <tissue evidence="2">Gonad</tissue>
    </source>
</reference>
<feature type="region of interest" description="Disordered" evidence="1">
    <location>
        <begin position="47"/>
        <end position="71"/>
    </location>
</feature>
<accession>A0A0L8G849</accession>
<organism evidence="2">
    <name type="scientific">Octopus bimaculoides</name>
    <name type="common">California two-spotted octopus</name>
    <dbReference type="NCBI Taxonomy" id="37653"/>
    <lineage>
        <taxon>Eukaryota</taxon>
        <taxon>Metazoa</taxon>
        <taxon>Spiralia</taxon>
        <taxon>Lophotrochozoa</taxon>
        <taxon>Mollusca</taxon>
        <taxon>Cephalopoda</taxon>
        <taxon>Coleoidea</taxon>
        <taxon>Octopodiformes</taxon>
        <taxon>Octopoda</taxon>
        <taxon>Incirrata</taxon>
        <taxon>Octopodidae</taxon>
        <taxon>Octopus</taxon>
    </lineage>
</organism>
<evidence type="ECO:0000313" key="2">
    <source>
        <dbReference type="EMBL" id="KOF73172.1"/>
    </source>
</evidence>
<protein>
    <recommendedName>
        <fullName evidence="3">Paired domain-containing protein</fullName>
    </recommendedName>
</protein>
<evidence type="ECO:0000256" key="1">
    <source>
        <dbReference type="SAM" id="MobiDB-lite"/>
    </source>
</evidence>
<dbReference type="EMBL" id="KQ423260">
    <property type="protein sequence ID" value="KOF73172.1"/>
    <property type="molecule type" value="Genomic_DNA"/>
</dbReference>
<dbReference type="STRING" id="37653.A0A0L8G849"/>
<gene>
    <name evidence="2" type="ORF">OCBIM_22038283mg</name>
</gene>
<name>A0A0L8G849_OCTBM</name>
<dbReference type="AlphaFoldDB" id="A0A0L8G849"/>
<evidence type="ECO:0008006" key="3">
    <source>
        <dbReference type="Google" id="ProtNLM"/>
    </source>
</evidence>